<organism evidence="2 3">
    <name type="scientific">Oikopleura dioica</name>
    <name type="common">Tunicate</name>
    <dbReference type="NCBI Taxonomy" id="34765"/>
    <lineage>
        <taxon>Eukaryota</taxon>
        <taxon>Metazoa</taxon>
        <taxon>Chordata</taxon>
        <taxon>Tunicata</taxon>
        <taxon>Appendicularia</taxon>
        <taxon>Copelata</taxon>
        <taxon>Oikopleuridae</taxon>
        <taxon>Oikopleura</taxon>
    </lineage>
</organism>
<protein>
    <recommendedName>
        <fullName evidence="1">Eukaryotic translation initiation factor 2D-like PUA RNA-binding domain-containing protein</fullName>
    </recommendedName>
</protein>
<dbReference type="InterPro" id="IPR015947">
    <property type="entry name" value="PUA-like_sf"/>
</dbReference>
<feature type="domain" description="Eukaryotic translation initiation factor 2D-like PUA RNA-binding" evidence="1">
    <location>
        <begin position="21"/>
        <end position="102"/>
    </location>
</feature>
<dbReference type="NCBIfam" id="TIGR00451">
    <property type="entry name" value="unchar_dom_2"/>
    <property type="match status" value="1"/>
</dbReference>
<dbReference type="InterPro" id="IPR039757">
    <property type="entry name" value="EIF2D"/>
</dbReference>
<proteinExistence type="predicted"/>
<dbReference type="GO" id="GO:0003723">
    <property type="term" value="F:RNA binding"/>
    <property type="evidence" value="ECO:0007669"/>
    <property type="project" value="InterPro"/>
</dbReference>
<dbReference type="PROSITE" id="PS50890">
    <property type="entry name" value="PUA"/>
    <property type="match status" value="1"/>
</dbReference>
<dbReference type="CDD" id="cd21156">
    <property type="entry name" value="PUA_eIF2d-like"/>
    <property type="match status" value="1"/>
</dbReference>
<evidence type="ECO:0000313" key="2">
    <source>
        <dbReference type="EMBL" id="CBY08483.1"/>
    </source>
</evidence>
<evidence type="ECO:0000259" key="1">
    <source>
        <dbReference type="Pfam" id="PF26292"/>
    </source>
</evidence>
<reference evidence="2 3" key="1">
    <citation type="journal article" date="2010" name="Science">
        <title>Plasticity of animal genome architecture unmasked by rapid evolution of a pelagic tunicate.</title>
        <authorList>
            <person name="Denoeud F."/>
            <person name="Henriet S."/>
            <person name="Mungpakdee S."/>
            <person name="Aury J.M."/>
            <person name="Da Silva C."/>
            <person name="Brinkmann H."/>
            <person name="Mikhaleva J."/>
            <person name="Olsen L.C."/>
            <person name="Jubin C."/>
            <person name="Canestro C."/>
            <person name="Bouquet J.M."/>
            <person name="Danks G."/>
            <person name="Poulain J."/>
            <person name="Campsteijn C."/>
            <person name="Adamski M."/>
            <person name="Cross I."/>
            <person name="Yadetie F."/>
            <person name="Muffato M."/>
            <person name="Louis A."/>
            <person name="Butcher S."/>
            <person name="Tsagkogeorga G."/>
            <person name="Konrad A."/>
            <person name="Singh S."/>
            <person name="Jensen M.F."/>
            <person name="Cong E.H."/>
            <person name="Eikeseth-Otteraa H."/>
            <person name="Noel B."/>
            <person name="Anthouard V."/>
            <person name="Porcel B.M."/>
            <person name="Kachouri-Lafond R."/>
            <person name="Nishino A."/>
            <person name="Ugolini M."/>
            <person name="Chourrout P."/>
            <person name="Nishida H."/>
            <person name="Aasland R."/>
            <person name="Huzurbazar S."/>
            <person name="Westhof E."/>
            <person name="Delsuc F."/>
            <person name="Lehrach H."/>
            <person name="Reinhardt R."/>
            <person name="Weissenbach J."/>
            <person name="Roy S.W."/>
            <person name="Artiguenave F."/>
            <person name="Postlethwait J.H."/>
            <person name="Manak J.R."/>
            <person name="Thompson E.M."/>
            <person name="Jaillon O."/>
            <person name="Du Pasquier L."/>
            <person name="Boudinot P."/>
            <person name="Liberles D.A."/>
            <person name="Volff J.N."/>
            <person name="Philippe H."/>
            <person name="Lenhard B."/>
            <person name="Roest Crollius H."/>
            <person name="Wincker P."/>
            <person name="Chourrout D."/>
        </authorList>
    </citation>
    <scope>NUCLEOTIDE SEQUENCE [LARGE SCALE GENOMIC DNA]</scope>
</reference>
<dbReference type="GO" id="GO:0003743">
    <property type="term" value="F:translation initiation factor activity"/>
    <property type="evidence" value="ECO:0007669"/>
    <property type="project" value="InterPro"/>
</dbReference>
<dbReference type="GO" id="GO:0001731">
    <property type="term" value="P:formation of translation preinitiation complex"/>
    <property type="evidence" value="ECO:0007669"/>
    <property type="project" value="InterPro"/>
</dbReference>
<dbReference type="InterPro" id="IPR004521">
    <property type="entry name" value="Uncharacterised_CHP00451"/>
</dbReference>
<accession>E4X9U0</accession>
<dbReference type="AlphaFoldDB" id="E4X9U0"/>
<dbReference type="PANTHER" id="PTHR12217">
    <property type="entry name" value="EUKARYOTIC TRANSLATION INITIATION FACTOR 2D"/>
    <property type="match status" value="1"/>
</dbReference>
<dbReference type="Proteomes" id="UP000001307">
    <property type="component" value="Unassembled WGS sequence"/>
</dbReference>
<dbReference type="OrthoDB" id="199771at2759"/>
<sequence>MKNGTLIPYLYSLWSVEVNVPPLHTTSNVLERFSNGADLMAPGIIPTPDGLCDRIERNKGVCVRIAGQRHSVAIGVAEQSSEQLMKGLSGKAVRIVSCVGDQLWASGSKKIPPTESDPQFRTLTPEEIENLEINDWGSII</sequence>
<keyword evidence="3" id="KW-1185">Reference proteome</keyword>
<dbReference type="PANTHER" id="PTHR12217:SF4">
    <property type="entry name" value="EUKARYOTIC TRANSLATION INITIATION FACTOR 2D"/>
    <property type="match status" value="1"/>
</dbReference>
<evidence type="ECO:0000313" key="3">
    <source>
        <dbReference type="Proteomes" id="UP000001307"/>
    </source>
</evidence>
<dbReference type="Gene3D" id="3.10.400.20">
    <property type="match status" value="1"/>
</dbReference>
<gene>
    <name evidence="2" type="ORF">GSOID_T00005055001</name>
</gene>
<dbReference type="InParanoid" id="E4X9U0"/>
<name>E4X9U0_OIKDI</name>
<dbReference type="Pfam" id="PF26292">
    <property type="entry name" value="PUA_elF2D"/>
    <property type="match status" value="1"/>
</dbReference>
<dbReference type="EMBL" id="FN653031">
    <property type="protein sequence ID" value="CBY08483.1"/>
    <property type="molecule type" value="Genomic_DNA"/>
</dbReference>
<dbReference type="InterPro" id="IPR048248">
    <property type="entry name" value="PUA_eIF2d-like"/>
</dbReference>
<dbReference type="SUPFAM" id="SSF88697">
    <property type="entry name" value="PUA domain-like"/>
    <property type="match status" value="1"/>
</dbReference>